<sequence length="145" mass="15057">MSRTRPISFAAGGVHATDAPVTLFYRKPDDRDHHACGLYHTPGLHAVITVALDAMCDTPGRTILRTDDGTGAAVSVEGLVHVLATETKLGGGHLDCVYVTVYSSDPFAVAGPAAAALASPAGQAQRVAAGERISFNERHGCCAMQ</sequence>
<dbReference type="OrthoDB" id="10290136at2759"/>
<comment type="caution">
    <text evidence="1">The sequence shown here is derived from an EMBL/GenBank/DDBJ whole genome shotgun (WGS) entry which is preliminary data.</text>
</comment>
<evidence type="ECO:0000313" key="2">
    <source>
        <dbReference type="Proteomes" id="UP000033647"/>
    </source>
</evidence>
<accession>A0A0F4GR70</accession>
<evidence type="ECO:0000313" key="1">
    <source>
        <dbReference type="EMBL" id="KJX99532.1"/>
    </source>
</evidence>
<name>A0A0F4GR70_9PEZI</name>
<dbReference type="AlphaFoldDB" id="A0A0F4GR70"/>
<dbReference type="EMBL" id="LAFY01000346">
    <property type="protein sequence ID" value="KJX99532.1"/>
    <property type="molecule type" value="Genomic_DNA"/>
</dbReference>
<proteinExistence type="predicted"/>
<reference evidence="1 2" key="1">
    <citation type="submission" date="2015-03" db="EMBL/GenBank/DDBJ databases">
        <title>RNA-seq based gene annotation and comparative genomics of four Zymoseptoria species reveal species-specific pathogenicity related genes and transposable element activity.</title>
        <authorList>
            <person name="Grandaubert J."/>
            <person name="Bhattacharyya A."/>
            <person name="Stukenbrock E.H."/>
        </authorList>
    </citation>
    <scope>NUCLEOTIDE SEQUENCE [LARGE SCALE GENOMIC DNA]</scope>
    <source>
        <strain evidence="1 2">Zb18110</strain>
    </source>
</reference>
<keyword evidence="2" id="KW-1185">Reference proteome</keyword>
<organism evidence="1 2">
    <name type="scientific">Zymoseptoria brevis</name>
    <dbReference type="NCBI Taxonomy" id="1047168"/>
    <lineage>
        <taxon>Eukaryota</taxon>
        <taxon>Fungi</taxon>
        <taxon>Dikarya</taxon>
        <taxon>Ascomycota</taxon>
        <taxon>Pezizomycotina</taxon>
        <taxon>Dothideomycetes</taxon>
        <taxon>Dothideomycetidae</taxon>
        <taxon>Mycosphaerellales</taxon>
        <taxon>Mycosphaerellaceae</taxon>
        <taxon>Zymoseptoria</taxon>
    </lineage>
</organism>
<protein>
    <submittedName>
        <fullName evidence="1">Uncharacterized protein</fullName>
    </submittedName>
</protein>
<dbReference type="Proteomes" id="UP000033647">
    <property type="component" value="Unassembled WGS sequence"/>
</dbReference>
<gene>
    <name evidence="1" type="ORF">TI39_contig354g00141</name>
</gene>